<dbReference type="EMBL" id="QRDZ01000004">
    <property type="protein sequence ID" value="RED85564.1"/>
    <property type="molecule type" value="Genomic_DNA"/>
</dbReference>
<dbReference type="InterPro" id="IPR018060">
    <property type="entry name" value="HTH_AraC"/>
</dbReference>
<dbReference type="AlphaFoldDB" id="A0A3D9KI58"/>
<keyword evidence="1" id="KW-0805">Transcription regulation</keyword>
<dbReference type="PROSITE" id="PS01124">
    <property type="entry name" value="HTH_ARAC_FAMILY_2"/>
    <property type="match status" value="1"/>
</dbReference>
<evidence type="ECO:0000313" key="5">
    <source>
        <dbReference type="EMBL" id="RED85564.1"/>
    </source>
</evidence>
<dbReference type="SMART" id="SM00342">
    <property type="entry name" value="HTH_ARAC"/>
    <property type="match status" value="1"/>
</dbReference>
<dbReference type="PANTHER" id="PTHR43280:SF2">
    <property type="entry name" value="HTH-TYPE TRANSCRIPTIONAL REGULATOR EXSA"/>
    <property type="match status" value="1"/>
</dbReference>
<dbReference type="InterPro" id="IPR037923">
    <property type="entry name" value="HTH-like"/>
</dbReference>
<gene>
    <name evidence="5" type="ORF">DFP98_104269</name>
</gene>
<dbReference type="GO" id="GO:0003700">
    <property type="term" value="F:DNA-binding transcription factor activity"/>
    <property type="evidence" value="ECO:0007669"/>
    <property type="project" value="InterPro"/>
</dbReference>
<proteinExistence type="predicted"/>
<name>A0A3D9KI58_9BACL</name>
<evidence type="ECO:0000256" key="3">
    <source>
        <dbReference type="ARBA" id="ARBA00023163"/>
    </source>
</evidence>
<evidence type="ECO:0000256" key="1">
    <source>
        <dbReference type="ARBA" id="ARBA00023015"/>
    </source>
</evidence>
<keyword evidence="3" id="KW-0804">Transcription</keyword>
<keyword evidence="2" id="KW-0238">DNA-binding</keyword>
<dbReference type="PANTHER" id="PTHR43280">
    <property type="entry name" value="ARAC-FAMILY TRANSCRIPTIONAL REGULATOR"/>
    <property type="match status" value="1"/>
</dbReference>
<reference evidence="5 6" key="1">
    <citation type="submission" date="2018-07" db="EMBL/GenBank/DDBJ databases">
        <title>Genomic Encyclopedia of Type Strains, Phase III (KMG-III): the genomes of soil and plant-associated and newly described type strains.</title>
        <authorList>
            <person name="Whitman W."/>
        </authorList>
    </citation>
    <scope>NUCLEOTIDE SEQUENCE [LARGE SCALE GENOMIC DNA]</scope>
    <source>
        <strain evidence="5 6">CECT 7287</strain>
    </source>
</reference>
<keyword evidence="6" id="KW-1185">Reference proteome</keyword>
<dbReference type="InterPro" id="IPR003313">
    <property type="entry name" value="AraC-bd"/>
</dbReference>
<dbReference type="SUPFAM" id="SSF51215">
    <property type="entry name" value="Regulatory protein AraC"/>
    <property type="match status" value="1"/>
</dbReference>
<dbReference type="Pfam" id="PF12833">
    <property type="entry name" value="HTH_18"/>
    <property type="match status" value="1"/>
</dbReference>
<dbReference type="Pfam" id="PF02311">
    <property type="entry name" value="AraC_binding"/>
    <property type="match status" value="1"/>
</dbReference>
<dbReference type="SUPFAM" id="SSF46689">
    <property type="entry name" value="Homeodomain-like"/>
    <property type="match status" value="2"/>
</dbReference>
<feature type="domain" description="HTH araC/xylS-type" evidence="4">
    <location>
        <begin position="166"/>
        <end position="264"/>
    </location>
</feature>
<sequence>MIRFDRFSENDDAPGGTIITGHFRENDRYAIQRPAGRPDCLIALTISGEGYFRTPSGERRCQANQIAIMRRGVPHEYGTVPGQHWEFIWAHFSQLSEIGYLPDEDVLVVELPEGDSRQRASRAFHSLLRDSRERSAYWHALCENAIQEVLLLVAQRLEKRIDPRVERVLQLLTKSMQEEMRVDRLASAVNLSASRLSHLFKQEMGISILDYLNDMRLRQAALLMRHMGRSATEASLDVGFNNYNHFAALFRRKHGTSPRSFAKQPSEHRIHEE</sequence>
<dbReference type="InterPro" id="IPR009057">
    <property type="entry name" value="Homeodomain-like_sf"/>
</dbReference>
<organism evidence="5 6">
    <name type="scientific">Cohnella phaseoli</name>
    <dbReference type="NCBI Taxonomy" id="456490"/>
    <lineage>
        <taxon>Bacteria</taxon>
        <taxon>Bacillati</taxon>
        <taxon>Bacillota</taxon>
        <taxon>Bacilli</taxon>
        <taxon>Bacillales</taxon>
        <taxon>Paenibacillaceae</taxon>
        <taxon>Cohnella</taxon>
    </lineage>
</organism>
<dbReference type="Proteomes" id="UP000256977">
    <property type="component" value="Unassembled WGS sequence"/>
</dbReference>
<evidence type="ECO:0000313" key="6">
    <source>
        <dbReference type="Proteomes" id="UP000256977"/>
    </source>
</evidence>
<dbReference type="GO" id="GO:0043565">
    <property type="term" value="F:sequence-specific DNA binding"/>
    <property type="evidence" value="ECO:0007669"/>
    <property type="project" value="InterPro"/>
</dbReference>
<evidence type="ECO:0000256" key="2">
    <source>
        <dbReference type="ARBA" id="ARBA00023125"/>
    </source>
</evidence>
<accession>A0A3D9KI58</accession>
<evidence type="ECO:0000259" key="4">
    <source>
        <dbReference type="PROSITE" id="PS01124"/>
    </source>
</evidence>
<dbReference type="Gene3D" id="2.60.120.280">
    <property type="entry name" value="Regulatory protein AraC"/>
    <property type="match status" value="1"/>
</dbReference>
<dbReference type="RefSeq" id="WP_116059980.1">
    <property type="nucleotide sequence ID" value="NZ_QRDZ01000004.1"/>
</dbReference>
<protein>
    <submittedName>
        <fullName evidence="5">AraC family transcriptional regulator of arabinose operon</fullName>
    </submittedName>
</protein>
<dbReference type="OrthoDB" id="9803764at2"/>
<comment type="caution">
    <text evidence="5">The sequence shown here is derived from an EMBL/GenBank/DDBJ whole genome shotgun (WGS) entry which is preliminary data.</text>
</comment>
<dbReference type="Gene3D" id="1.10.10.60">
    <property type="entry name" value="Homeodomain-like"/>
    <property type="match status" value="2"/>
</dbReference>